<dbReference type="GO" id="GO:0004197">
    <property type="term" value="F:cysteine-type endopeptidase activity"/>
    <property type="evidence" value="ECO:0007669"/>
    <property type="project" value="InterPro"/>
</dbReference>
<dbReference type="OrthoDB" id="6286214at2759"/>
<evidence type="ECO:0000313" key="6">
    <source>
        <dbReference type="EMBL" id="CAH1787631.1"/>
    </source>
</evidence>
<evidence type="ECO:0000313" key="7">
    <source>
        <dbReference type="Proteomes" id="UP000749559"/>
    </source>
</evidence>
<evidence type="ECO:0000256" key="1">
    <source>
        <dbReference type="ARBA" id="ARBA00010134"/>
    </source>
</evidence>
<dbReference type="CDD" id="cd00032">
    <property type="entry name" value="CASc"/>
    <property type="match status" value="1"/>
</dbReference>
<organism evidence="6 7">
    <name type="scientific">Owenia fusiformis</name>
    <name type="common">Polychaete worm</name>
    <dbReference type="NCBI Taxonomy" id="6347"/>
    <lineage>
        <taxon>Eukaryota</taxon>
        <taxon>Metazoa</taxon>
        <taxon>Spiralia</taxon>
        <taxon>Lophotrochozoa</taxon>
        <taxon>Annelida</taxon>
        <taxon>Polychaeta</taxon>
        <taxon>Sedentaria</taxon>
        <taxon>Canalipalpata</taxon>
        <taxon>Sabellida</taxon>
        <taxon>Oweniida</taxon>
        <taxon>Oweniidae</taxon>
        <taxon>Owenia</taxon>
    </lineage>
</organism>
<dbReference type="InterPro" id="IPR016129">
    <property type="entry name" value="Caspase_his_AS"/>
</dbReference>
<dbReference type="GO" id="GO:0006508">
    <property type="term" value="P:proteolysis"/>
    <property type="evidence" value="ECO:0007669"/>
    <property type="project" value="UniProtKB-KW"/>
</dbReference>
<name>A0A8J1YCC5_OWEFU</name>
<keyword evidence="2" id="KW-0645">Protease</keyword>
<dbReference type="PANTHER" id="PTHR47901">
    <property type="entry name" value="CASPASE RECRUITMENT DOMAIN-CONTAINING PROTEIN 18"/>
    <property type="match status" value="1"/>
</dbReference>
<feature type="non-terminal residue" evidence="6">
    <location>
        <position position="270"/>
    </location>
</feature>
<sequence>WYNTAHMGETGEMQTKRIRRESAPYTNASSPTGRCLIINNFDFYPRMPNRYGTVHDVDRLKRVFTRFKYIVCVKNDLTAGAIRKTLTEESTQDHADSFVLVILSHGAVDAVYGVDGKTVPYKEIYNYFNGENCKKLAGKPKIIIFQACQSSREDDGVTSHERSVDCSVQQVEADSSAASLPMADFLIGYATTENYSAQRVISAGTWFIQEMLNIFEKHAVEEDILTMSSKINALVADRSISTGEKQMPYFRSSLRKKFYFNPPDIDAMNI</sequence>
<keyword evidence="7" id="KW-1185">Reference proteome</keyword>
<dbReference type="InterPro" id="IPR002138">
    <property type="entry name" value="Pept_C14_p10"/>
</dbReference>
<dbReference type="PROSITE" id="PS01121">
    <property type="entry name" value="CASPASE_HIS"/>
    <property type="match status" value="1"/>
</dbReference>
<dbReference type="InterPro" id="IPR002398">
    <property type="entry name" value="Pept_C14"/>
</dbReference>
<dbReference type="GO" id="GO:0006915">
    <property type="term" value="P:apoptotic process"/>
    <property type="evidence" value="ECO:0007669"/>
    <property type="project" value="UniProtKB-KW"/>
</dbReference>
<dbReference type="InterPro" id="IPR001309">
    <property type="entry name" value="Pept_C14_p20"/>
</dbReference>
<dbReference type="InterPro" id="IPR011600">
    <property type="entry name" value="Pept_C14_caspase"/>
</dbReference>
<evidence type="ECO:0000256" key="3">
    <source>
        <dbReference type="ARBA" id="ARBA00022703"/>
    </source>
</evidence>
<dbReference type="InterPro" id="IPR015917">
    <property type="entry name" value="Pept_C14A"/>
</dbReference>
<comment type="caution">
    <text evidence="6">The sequence shown here is derived from an EMBL/GenBank/DDBJ whole genome shotgun (WGS) entry which is preliminary data.</text>
</comment>
<dbReference type="PROSITE" id="PS50208">
    <property type="entry name" value="CASPASE_P20"/>
    <property type="match status" value="1"/>
</dbReference>
<evidence type="ECO:0000256" key="5">
    <source>
        <dbReference type="RuleBase" id="RU003971"/>
    </source>
</evidence>
<evidence type="ECO:0000256" key="4">
    <source>
        <dbReference type="ARBA" id="ARBA00022801"/>
    </source>
</evidence>
<comment type="similarity">
    <text evidence="1 5">Belongs to the peptidase C14A family.</text>
</comment>
<reference evidence="6" key="1">
    <citation type="submission" date="2022-03" db="EMBL/GenBank/DDBJ databases">
        <authorList>
            <person name="Martin C."/>
        </authorList>
    </citation>
    <scope>NUCLEOTIDE SEQUENCE</scope>
</reference>
<dbReference type="PANTHER" id="PTHR47901:SF8">
    <property type="entry name" value="CASPASE-3"/>
    <property type="match status" value="1"/>
</dbReference>
<dbReference type="InterPro" id="IPR029030">
    <property type="entry name" value="Caspase-like_dom_sf"/>
</dbReference>
<protein>
    <submittedName>
        <fullName evidence="6">Uncharacterized protein</fullName>
    </submittedName>
</protein>
<keyword evidence="4" id="KW-0378">Hydrolase</keyword>
<dbReference type="Gene3D" id="3.40.50.1460">
    <property type="match status" value="1"/>
</dbReference>
<gene>
    <name evidence="6" type="ORF">OFUS_LOCUS13284</name>
</gene>
<proteinExistence type="inferred from homology"/>
<dbReference type="PRINTS" id="PR00376">
    <property type="entry name" value="IL1BCENZYME"/>
</dbReference>
<dbReference type="Proteomes" id="UP000749559">
    <property type="component" value="Unassembled WGS sequence"/>
</dbReference>
<keyword evidence="3" id="KW-0053">Apoptosis</keyword>
<dbReference type="PROSITE" id="PS50207">
    <property type="entry name" value="CASPASE_P10"/>
    <property type="match status" value="1"/>
</dbReference>
<dbReference type="AlphaFoldDB" id="A0A8J1YCC5"/>
<evidence type="ECO:0000256" key="2">
    <source>
        <dbReference type="ARBA" id="ARBA00022670"/>
    </source>
</evidence>
<accession>A0A8J1YCC5</accession>
<dbReference type="EMBL" id="CAIIXF020000006">
    <property type="protein sequence ID" value="CAH1787631.1"/>
    <property type="molecule type" value="Genomic_DNA"/>
</dbReference>
<dbReference type="SMART" id="SM00115">
    <property type="entry name" value="CASc"/>
    <property type="match status" value="1"/>
</dbReference>
<dbReference type="SUPFAM" id="SSF52129">
    <property type="entry name" value="Caspase-like"/>
    <property type="match status" value="1"/>
</dbReference>
<dbReference type="Pfam" id="PF00656">
    <property type="entry name" value="Peptidase_C14"/>
    <property type="match status" value="1"/>
</dbReference>